<dbReference type="InterPro" id="IPR050789">
    <property type="entry name" value="Diverse_Enzym_Activities"/>
</dbReference>
<dbReference type="Pfam" id="PF00144">
    <property type="entry name" value="Beta-lactamase"/>
    <property type="match status" value="1"/>
</dbReference>
<dbReference type="Gene3D" id="3.40.710.10">
    <property type="entry name" value="DD-peptidase/beta-lactamase superfamily"/>
    <property type="match status" value="1"/>
</dbReference>
<feature type="domain" description="Beta-lactamase-related" evidence="1">
    <location>
        <begin position="33"/>
        <end position="318"/>
    </location>
</feature>
<dbReference type="AlphaFoldDB" id="Q026T7"/>
<organism evidence="3">
    <name type="scientific">Solibacter usitatus (strain Ellin6076)</name>
    <dbReference type="NCBI Taxonomy" id="234267"/>
    <lineage>
        <taxon>Bacteria</taxon>
        <taxon>Pseudomonadati</taxon>
        <taxon>Acidobacteriota</taxon>
        <taxon>Terriglobia</taxon>
        <taxon>Bryobacterales</taxon>
        <taxon>Solibacteraceae</taxon>
        <taxon>Candidatus Solibacter</taxon>
    </lineage>
</organism>
<dbReference type="KEGG" id="sus:Acid_1992"/>
<dbReference type="EMBL" id="CP000473">
    <property type="protein sequence ID" value="ABJ82982.1"/>
    <property type="molecule type" value="Genomic_DNA"/>
</dbReference>
<dbReference type="InterPro" id="IPR012338">
    <property type="entry name" value="Beta-lactam/transpept-like"/>
</dbReference>
<dbReference type="InParanoid" id="Q026T7"/>
<accession>Q026T7</accession>
<gene>
    <name evidence="3" type="ordered locus">Acid_1992</name>
</gene>
<dbReference type="STRING" id="234267.Acid_1992"/>
<evidence type="ECO:0000313" key="3">
    <source>
        <dbReference type="EMBL" id="ABJ82982.1"/>
    </source>
</evidence>
<dbReference type="Pfam" id="PF13810">
    <property type="entry name" value="DUF4185"/>
    <property type="match status" value="1"/>
</dbReference>
<feature type="domain" description="DUF4185" evidence="2">
    <location>
        <begin position="461"/>
        <end position="619"/>
    </location>
</feature>
<dbReference type="HOGENOM" id="CLU_417319_0_0_0"/>
<sequence length="657" mass="71584">MDWTTRAPADAGLDPGKLEAWRGRLAAHGTTGLILVRRGQIALEWYATGWDTNRQHGTASMAKALVGGLSLAVAMNDGTLSPDDAAAKYIVAWKDDPLKSKITIRQLATHTSGIEDAEQDDIAHEKLPGWKGDFWKRTPDPFSIALHQAPVLFTPGTRNAYSNPGMAALSYAITASLKGGDIRTLLKERVLDPLGVPERDWSIGYGRAYEVDGLKLYANWGGASFTARAAARIGQLMMLQGQWNGRELIRREVVRKVLTDQKMPRPARSATNPAPGSGLAWYVNADGVWPAAPRDAFAGAGASHQVIFAVPSLDLIVVRNGDALGDTAAGFWGPVYDLLVKPLMEAVKVQSPYPPSPVIRRAIFEKEIGRAAIDSDNWPLTWGDDDAQYTSYGDGSGFEPHVEKKLGMGFARISGGPGDYRGANLRSDGERTGGGAASPKASGILIVDGVLYLWIRNVGNSQLLWSRDRGKTWQSGFKLETGFGSPAFLNFGRNYAGARDGFVYTYSQDGPSAYESDNGVALARVAKDRIRDRAAWEFYEAAGAAGRPVWTPDITHRGEVFQYPANCQRVDVVYNPGLGRYLMALGYDHTGGWGLFDAPEPWGPWTTVLHRQWDVPDTHGYRLPAKWISPDGLTMTLVFSGLKPNDAFCTRTLTLSK</sequence>
<evidence type="ECO:0000259" key="2">
    <source>
        <dbReference type="Pfam" id="PF13810"/>
    </source>
</evidence>
<dbReference type="InterPro" id="IPR025442">
    <property type="entry name" value="DUF4185"/>
</dbReference>
<dbReference type="SUPFAM" id="SSF56601">
    <property type="entry name" value="beta-lactamase/transpeptidase-like"/>
    <property type="match status" value="1"/>
</dbReference>
<dbReference type="PANTHER" id="PTHR43283:SF7">
    <property type="entry name" value="BETA-LACTAMASE-RELATED DOMAIN-CONTAINING PROTEIN"/>
    <property type="match status" value="1"/>
</dbReference>
<evidence type="ECO:0000259" key="1">
    <source>
        <dbReference type="Pfam" id="PF00144"/>
    </source>
</evidence>
<reference evidence="3" key="1">
    <citation type="submission" date="2006-10" db="EMBL/GenBank/DDBJ databases">
        <title>Complete sequence of Solibacter usitatus Ellin6076.</title>
        <authorList>
            <consortium name="US DOE Joint Genome Institute"/>
            <person name="Copeland A."/>
            <person name="Lucas S."/>
            <person name="Lapidus A."/>
            <person name="Barry K."/>
            <person name="Detter J.C."/>
            <person name="Glavina del Rio T."/>
            <person name="Hammon N."/>
            <person name="Israni S."/>
            <person name="Dalin E."/>
            <person name="Tice H."/>
            <person name="Pitluck S."/>
            <person name="Thompson L.S."/>
            <person name="Brettin T."/>
            <person name="Bruce D."/>
            <person name="Han C."/>
            <person name="Tapia R."/>
            <person name="Gilna P."/>
            <person name="Schmutz J."/>
            <person name="Larimer F."/>
            <person name="Land M."/>
            <person name="Hauser L."/>
            <person name="Kyrpides N."/>
            <person name="Mikhailova N."/>
            <person name="Janssen P.H."/>
            <person name="Kuske C.R."/>
            <person name="Richardson P."/>
        </authorList>
    </citation>
    <scope>NUCLEOTIDE SEQUENCE</scope>
    <source>
        <strain evidence="3">Ellin6076</strain>
    </source>
</reference>
<dbReference type="eggNOG" id="COG1680">
    <property type="taxonomic scope" value="Bacteria"/>
</dbReference>
<dbReference type="PANTHER" id="PTHR43283">
    <property type="entry name" value="BETA-LACTAMASE-RELATED"/>
    <property type="match status" value="1"/>
</dbReference>
<dbReference type="InterPro" id="IPR001466">
    <property type="entry name" value="Beta-lactam-related"/>
</dbReference>
<name>Q026T7_SOLUE</name>
<protein>
    <submittedName>
        <fullName evidence="3">Beta-lactamase</fullName>
    </submittedName>
</protein>
<proteinExistence type="predicted"/>